<evidence type="ECO:0000256" key="16">
    <source>
        <dbReference type="SAM" id="Phobius"/>
    </source>
</evidence>
<dbReference type="InterPro" id="IPR011006">
    <property type="entry name" value="CheY-like_superfamily"/>
</dbReference>
<sequence length="552" mass="61479">MSPLQDYVDSIRGYLPISIMVSGLVIALLMAMVARFILISSIRAAYLKKAMNEADSANKAKSLFLSNISHEIRTPLNGILATTELLGKTTLDGKQKRYLDIVHNSGELLFNLLNDVLDISKIEMHKLELHIGPFNLHETISLAMDLFISAARKKGIEMDTFISSDLPLWVYGDRHRLTQILTNLIGNAVKYTEKGHISISASKTELGEIYIEVSDTGIGIPSESLDKIFDRFSQAHAMPTITGTGLGLAICKSLVEMMGGEVGVRSVEREGSTFWLKVPLREASAEHGSIAAEAGDDTSKHAMQYNYKILLAEDVEANREIISDMFSYLGCHTDMAENGAVALDLSLRNRYDLIFMDCNMPVMDGYEASRRLRETHGQEIPIIAISAHAFTEDIKKCYDVGMNDYVSKPVKIDDLEKALQKHGPRKGENKMHKEENQIPPVNENAIIDLSPLREWVGSDTQRLSKIVSMTLQNSRDLYNKMIEGYNHDDRDSLRDSAHALKSIAAQVGGTSLSDLCKDIEIKAQSLSREELSQRIGALRVITKEFFEALEKL</sequence>
<dbReference type="CDD" id="cd17546">
    <property type="entry name" value="REC_hyHK_CKI1_RcsC-like"/>
    <property type="match status" value="1"/>
</dbReference>
<keyword evidence="9" id="KW-0418">Kinase</keyword>
<evidence type="ECO:0000256" key="10">
    <source>
        <dbReference type="ARBA" id="ARBA00022840"/>
    </source>
</evidence>
<dbReference type="GO" id="GO:0005886">
    <property type="term" value="C:plasma membrane"/>
    <property type="evidence" value="ECO:0007669"/>
    <property type="project" value="UniProtKB-SubCell"/>
</dbReference>
<keyword evidence="4" id="KW-1003">Cell membrane</keyword>
<dbReference type="CDD" id="cd16922">
    <property type="entry name" value="HATPase_EvgS-ArcB-TorS-like"/>
    <property type="match status" value="1"/>
</dbReference>
<keyword evidence="7 16" id="KW-0812">Transmembrane</keyword>
<dbReference type="SUPFAM" id="SSF47384">
    <property type="entry name" value="Homodimeric domain of signal transducing histidine kinase"/>
    <property type="match status" value="1"/>
</dbReference>
<keyword evidence="13 16" id="KW-0472">Membrane</keyword>
<dbReference type="EC" id="2.7.13.3" evidence="3"/>
<dbReference type="GO" id="GO:0005524">
    <property type="term" value="F:ATP binding"/>
    <property type="evidence" value="ECO:0007669"/>
    <property type="project" value="UniProtKB-KW"/>
</dbReference>
<dbReference type="Gene3D" id="3.40.50.2300">
    <property type="match status" value="1"/>
</dbReference>
<proteinExistence type="predicted"/>
<evidence type="ECO:0000256" key="13">
    <source>
        <dbReference type="ARBA" id="ARBA00023136"/>
    </source>
</evidence>
<dbReference type="SUPFAM" id="SSF55874">
    <property type="entry name" value="ATPase domain of HSP90 chaperone/DNA topoisomerase II/histidine kinase"/>
    <property type="match status" value="1"/>
</dbReference>
<dbReference type="Pfam" id="PF02518">
    <property type="entry name" value="HATPase_c"/>
    <property type="match status" value="1"/>
</dbReference>
<evidence type="ECO:0000256" key="1">
    <source>
        <dbReference type="ARBA" id="ARBA00000085"/>
    </source>
</evidence>
<evidence type="ECO:0000256" key="11">
    <source>
        <dbReference type="ARBA" id="ARBA00022989"/>
    </source>
</evidence>
<dbReference type="AlphaFoldDB" id="A0A2W5MX36"/>
<dbReference type="Gene3D" id="1.20.120.160">
    <property type="entry name" value="HPT domain"/>
    <property type="match status" value="1"/>
</dbReference>
<accession>A0A2W5MX36</accession>
<dbReference type="InterPro" id="IPR036890">
    <property type="entry name" value="HATPase_C_sf"/>
</dbReference>
<feature type="domain" description="HPt" evidence="19">
    <location>
        <begin position="459"/>
        <end position="552"/>
    </location>
</feature>
<dbReference type="SUPFAM" id="SSF52172">
    <property type="entry name" value="CheY-like"/>
    <property type="match status" value="1"/>
</dbReference>
<dbReference type="InterPro" id="IPR036097">
    <property type="entry name" value="HisK_dim/P_sf"/>
</dbReference>
<feature type="transmembrane region" description="Helical" evidence="16">
    <location>
        <begin position="14"/>
        <end position="38"/>
    </location>
</feature>
<keyword evidence="8" id="KW-0547">Nucleotide-binding</keyword>
<comment type="catalytic activity">
    <reaction evidence="1">
        <text>ATP + protein L-histidine = ADP + protein N-phospho-L-histidine.</text>
        <dbReference type="EC" id="2.7.13.3"/>
    </reaction>
</comment>
<dbReference type="InterPro" id="IPR005467">
    <property type="entry name" value="His_kinase_dom"/>
</dbReference>
<evidence type="ECO:0000313" key="20">
    <source>
        <dbReference type="EMBL" id="PZQ44759.1"/>
    </source>
</evidence>
<dbReference type="CDD" id="cd00082">
    <property type="entry name" value="HisKA"/>
    <property type="match status" value="1"/>
</dbReference>
<feature type="modified residue" description="4-aspartylphosphate" evidence="15">
    <location>
        <position position="357"/>
    </location>
</feature>
<dbReference type="PANTHER" id="PTHR45339">
    <property type="entry name" value="HYBRID SIGNAL TRANSDUCTION HISTIDINE KINASE J"/>
    <property type="match status" value="1"/>
</dbReference>
<evidence type="ECO:0000256" key="3">
    <source>
        <dbReference type="ARBA" id="ARBA00012438"/>
    </source>
</evidence>
<feature type="domain" description="Histidine kinase" evidence="17">
    <location>
        <begin position="67"/>
        <end position="282"/>
    </location>
</feature>
<dbReference type="InterPro" id="IPR008207">
    <property type="entry name" value="Sig_transdc_His_kin_Hpt_dom"/>
</dbReference>
<organism evidence="20 21">
    <name type="scientific">Micavibrio aeruginosavorus</name>
    <dbReference type="NCBI Taxonomy" id="349221"/>
    <lineage>
        <taxon>Bacteria</taxon>
        <taxon>Pseudomonadati</taxon>
        <taxon>Bdellovibrionota</taxon>
        <taxon>Bdellovibrionia</taxon>
        <taxon>Bdellovibrionales</taxon>
        <taxon>Pseudobdellovibrionaceae</taxon>
        <taxon>Micavibrio</taxon>
    </lineage>
</organism>
<gene>
    <name evidence="20" type="ORF">DI551_09485</name>
</gene>
<keyword evidence="11 16" id="KW-1133">Transmembrane helix</keyword>
<dbReference type="PANTHER" id="PTHR45339:SF1">
    <property type="entry name" value="HYBRID SIGNAL TRANSDUCTION HISTIDINE KINASE J"/>
    <property type="match status" value="1"/>
</dbReference>
<comment type="caution">
    <text evidence="20">The sequence shown here is derived from an EMBL/GenBank/DDBJ whole genome shotgun (WGS) entry which is preliminary data.</text>
</comment>
<dbReference type="Pfam" id="PF01627">
    <property type="entry name" value="Hpt"/>
    <property type="match status" value="1"/>
</dbReference>
<dbReference type="Pfam" id="PF00072">
    <property type="entry name" value="Response_reg"/>
    <property type="match status" value="1"/>
</dbReference>
<dbReference type="PROSITE" id="PS50110">
    <property type="entry name" value="RESPONSE_REGULATORY"/>
    <property type="match status" value="1"/>
</dbReference>
<dbReference type="SMART" id="SM00388">
    <property type="entry name" value="HisKA"/>
    <property type="match status" value="1"/>
</dbReference>
<evidence type="ECO:0000256" key="2">
    <source>
        <dbReference type="ARBA" id="ARBA00004651"/>
    </source>
</evidence>
<evidence type="ECO:0000256" key="8">
    <source>
        <dbReference type="ARBA" id="ARBA00022741"/>
    </source>
</evidence>
<dbReference type="PROSITE" id="PS50894">
    <property type="entry name" value="HPT"/>
    <property type="match status" value="1"/>
</dbReference>
<evidence type="ECO:0000259" key="17">
    <source>
        <dbReference type="PROSITE" id="PS50109"/>
    </source>
</evidence>
<dbReference type="InterPro" id="IPR036641">
    <property type="entry name" value="HPT_dom_sf"/>
</dbReference>
<keyword evidence="6" id="KW-0808">Transferase</keyword>
<reference evidence="20 21" key="1">
    <citation type="submission" date="2017-08" db="EMBL/GenBank/DDBJ databases">
        <title>Infants hospitalized years apart are colonized by the same room-sourced microbial strains.</title>
        <authorList>
            <person name="Brooks B."/>
            <person name="Olm M.R."/>
            <person name="Firek B.A."/>
            <person name="Baker R."/>
            <person name="Thomas B.C."/>
            <person name="Morowitz M.J."/>
            <person name="Banfield J.F."/>
        </authorList>
    </citation>
    <scope>NUCLEOTIDE SEQUENCE [LARGE SCALE GENOMIC DNA]</scope>
    <source>
        <strain evidence="20">S2_005_002_R2_29</strain>
    </source>
</reference>
<dbReference type="SUPFAM" id="SSF47226">
    <property type="entry name" value="Histidine-containing phosphotransfer domain, HPT domain"/>
    <property type="match status" value="1"/>
</dbReference>
<dbReference type="Proteomes" id="UP000249417">
    <property type="component" value="Unassembled WGS sequence"/>
</dbReference>
<evidence type="ECO:0000256" key="9">
    <source>
        <dbReference type="ARBA" id="ARBA00022777"/>
    </source>
</evidence>
<evidence type="ECO:0000256" key="5">
    <source>
        <dbReference type="ARBA" id="ARBA00022553"/>
    </source>
</evidence>
<dbReference type="PROSITE" id="PS50109">
    <property type="entry name" value="HIS_KIN"/>
    <property type="match status" value="1"/>
</dbReference>
<dbReference type="InterPro" id="IPR004358">
    <property type="entry name" value="Sig_transdc_His_kin-like_C"/>
</dbReference>
<dbReference type="GO" id="GO:0000155">
    <property type="term" value="F:phosphorelay sensor kinase activity"/>
    <property type="evidence" value="ECO:0007669"/>
    <property type="project" value="InterPro"/>
</dbReference>
<evidence type="ECO:0000259" key="18">
    <source>
        <dbReference type="PROSITE" id="PS50110"/>
    </source>
</evidence>
<evidence type="ECO:0000256" key="15">
    <source>
        <dbReference type="PROSITE-ProRule" id="PRU00169"/>
    </source>
</evidence>
<dbReference type="InterPro" id="IPR003661">
    <property type="entry name" value="HisK_dim/P_dom"/>
</dbReference>
<dbReference type="FunFam" id="3.30.565.10:FF:000010">
    <property type="entry name" value="Sensor histidine kinase RcsC"/>
    <property type="match status" value="1"/>
</dbReference>
<evidence type="ECO:0000256" key="7">
    <source>
        <dbReference type="ARBA" id="ARBA00022692"/>
    </source>
</evidence>
<keyword evidence="12" id="KW-0902">Two-component regulatory system</keyword>
<evidence type="ECO:0000256" key="12">
    <source>
        <dbReference type="ARBA" id="ARBA00023012"/>
    </source>
</evidence>
<name>A0A2W5MX36_9BACT</name>
<dbReference type="Pfam" id="PF00512">
    <property type="entry name" value="HisKA"/>
    <property type="match status" value="1"/>
</dbReference>
<dbReference type="FunFam" id="1.10.287.130:FF:000004">
    <property type="entry name" value="Ethylene receptor 1"/>
    <property type="match status" value="1"/>
</dbReference>
<evidence type="ECO:0000313" key="21">
    <source>
        <dbReference type="Proteomes" id="UP000249417"/>
    </source>
</evidence>
<comment type="subcellular location">
    <subcellularLocation>
        <location evidence="2">Cell membrane</location>
        <topology evidence="2">Multi-pass membrane protein</topology>
    </subcellularLocation>
</comment>
<evidence type="ECO:0000259" key="19">
    <source>
        <dbReference type="PROSITE" id="PS50894"/>
    </source>
</evidence>
<dbReference type="SMART" id="SM00387">
    <property type="entry name" value="HATPase_c"/>
    <property type="match status" value="1"/>
</dbReference>
<evidence type="ECO:0000256" key="4">
    <source>
        <dbReference type="ARBA" id="ARBA00022475"/>
    </source>
</evidence>
<dbReference type="Gene3D" id="3.30.565.10">
    <property type="entry name" value="Histidine kinase-like ATPase, C-terminal domain"/>
    <property type="match status" value="1"/>
</dbReference>
<evidence type="ECO:0000256" key="6">
    <source>
        <dbReference type="ARBA" id="ARBA00022679"/>
    </source>
</evidence>
<dbReference type="InterPro" id="IPR003594">
    <property type="entry name" value="HATPase_dom"/>
</dbReference>
<feature type="modified residue" description="Phosphohistidine" evidence="14">
    <location>
        <position position="498"/>
    </location>
</feature>
<dbReference type="Gene3D" id="1.10.287.130">
    <property type="match status" value="1"/>
</dbReference>
<evidence type="ECO:0000256" key="14">
    <source>
        <dbReference type="PROSITE-ProRule" id="PRU00110"/>
    </source>
</evidence>
<dbReference type="SMART" id="SM00448">
    <property type="entry name" value="REC"/>
    <property type="match status" value="1"/>
</dbReference>
<protein>
    <recommendedName>
        <fullName evidence="3">histidine kinase</fullName>
        <ecNumber evidence="3">2.7.13.3</ecNumber>
    </recommendedName>
</protein>
<keyword evidence="10" id="KW-0067">ATP-binding</keyword>
<dbReference type="InterPro" id="IPR001789">
    <property type="entry name" value="Sig_transdc_resp-reg_receiver"/>
</dbReference>
<keyword evidence="5 15" id="KW-0597">Phosphoprotein</keyword>
<dbReference type="EMBL" id="QFQB01000079">
    <property type="protein sequence ID" value="PZQ44759.1"/>
    <property type="molecule type" value="Genomic_DNA"/>
</dbReference>
<feature type="domain" description="Response regulatory" evidence="18">
    <location>
        <begin position="308"/>
        <end position="423"/>
    </location>
</feature>
<dbReference type="PRINTS" id="PR00344">
    <property type="entry name" value="BCTRLSENSOR"/>
</dbReference>